<feature type="domain" description="EF-hand" evidence="3">
    <location>
        <begin position="43"/>
        <end position="78"/>
    </location>
</feature>
<dbReference type="InterPro" id="IPR011992">
    <property type="entry name" value="EF-hand-dom_pair"/>
</dbReference>
<reference evidence="4 5" key="1">
    <citation type="journal article" date="2017" name="Nat. Ecol. Evol.">
        <title>Scallop genome provides insights into evolution of bilaterian karyotype and development.</title>
        <authorList>
            <person name="Wang S."/>
            <person name="Zhang J."/>
            <person name="Jiao W."/>
            <person name="Li J."/>
            <person name="Xun X."/>
            <person name="Sun Y."/>
            <person name="Guo X."/>
            <person name="Huan P."/>
            <person name="Dong B."/>
            <person name="Zhang L."/>
            <person name="Hu X."/>
            <person name="Sun X."/>
            <person name="Wang J."/>
            <person name="Zhao C."/>
            <person name="Wang Y."/>
            <person name="Wang D."/>
            <person name="Huang X."/>
            <person name="Wang R."/>
            <person name="Lv J."/>
            <person name="Li Y."/>
            <person name="Zhang Z."/>
            <person name="Liu B."/>
            <person name="Lu W."/>
            <person name="Hui Y."/>
            <person name="Liang J."/>
            <person name="Zhou Z."/>
            <person name="Hou R."/>
            <person name="Li X."/>
            <person name="Liu Y."/>
            <person name="Li H."/>
            <person name="Ning X."/>
            <person name="Lin Y."/>
            <person name="Zhao L."/>
            <person name="Xing Q."/>
            <person name="Dou J."/>
            <person name="Li Y."/>
            <person name="Mao J."/>
            <person name="Guo H."/>
            <person name="Dou H."/>
            <person name="Li T."/>
            <person name="Mu C."/>
            <person name="Jiang W."/>
            <person name="Fu Q."/>
            <person name="Fu X."/>
            <person name="Miao Y."/>
            <person name="Liu J."/>
            <person name="Yu Q."/>
            <person name="Li R."/>
            <person name="Liao H."/>
            <person name="Li X."/>
            <person name="Kong Y."/>
            <person name="Jiang Z."/>
            <person name="Chourrout D."/>
            <person name="Li R."/>
            <person name="Bao Z."/>
        </authorList>
    </citation>
    <scope>NUCLEOTIDE SEQUENCE [LARGE SCALE GENOMIC DNA]</scope>
    <source>
        <strain evidence="4 5">PY_sf001</strain>
    </source>
</reference>
<organism evidence="4 5">
    <name type="scientific">Mizuhopecten yessoensis</name>
    <name type="common">Japanese scallop</name>
    <name type="synonym">Patinopecten yessoensis</name>
    <dbReference type="NCBI Taxonomy" id="6573"/>
    <lineage>
        <taxon>Eukaryota</taxon>
        <taxon>Metazoa</taxon>
        <taxon>Spiralia</taxon>
        <taxon>Lophotrochozoa</taxon>
        <taxon>Mollusca</taxon>
        <taxon>Bivalvia</taxon>
        <taxon>Autobranchia</taxon>
        <taxon>Pteriomorphia</taxon>
        <taxon>Pectinida</taxon>
        <taxon>Pectinoidea</taxon>
        <taxon>Pectinidae</taxon>
        <taxon>Mizuhopecten</taxon>
    </lineage>
</organism>
<dbReference type="SMART" id="SM00054">
    <property type="entry name" value="EFh"/>
    <property type="match status" value="4"/>
</dbReference>
<dbReference type="Proteomes" id="UP000242188">
    <property type="component" value="Unassembled WGS sequence"/>
</dbReference>
<dbReference type="PROSITE" id="PS00018">
    <property type="entry name" value="EF_HAND_1"/>
    <property type="match status" value="2"/>
</dbReference>
<dbReference type="InterPro" id="IPR002048">
    <property type="entry name" value="EF_hand_dom"/>
</dbReference>
<proteinExistence type="predicted"/>
<dbReference type="PANTHER" id="PTHR23048">
    <property type="entry name" value="MYOSIN LIGHT CHAIN 1, 3"/>
    <property type="match status" value="1"/>
</dbReference>
<dbReference type="CDD" id="cd00051">
    <property type="entry name" value="EFh"/>
    <property type="match status" value="1"/>
</dbReference>
<dbReference type="STRING" id="6573.A0A210PKP5"/>
<evidence type="ECO:0000313" key="5">
    <source>
        <dbReference type="Proteomes" id="UP000242188"/>
    </source>
</evidence>
<dbReference type="GO" id="GO:0005509">
    <property type="term" value="F:calcium ion binding"/>
    <property type="evidence" value="ECO:0007669"/>
    <property type="project" value="InterPro"/>
</dbReference>
<dbReference type="Gene3D" id="1.10.238.10">
    <property type="entry name" value="EF-hand"/>
    <property type="match status" value="2"/>
</dbReference>
<evidence type="ECO:0000256" key="2">
    <source>
        <dbReference type="ARBA" id="ARBA00022837"/>
    </source>
</evidence>
<dbReference type="EMBL" id="NEDP02005595">
    <property type="protein sequence ID" value="OWF37057.1"/>
    <property type="molecule type" value="Genomic_DNA"/>
</dbReference>
<keyword evidence="1" id="KW-0677">Repeat</keyword>
<evidence type="ECO:0000313" key="4">
    <source>
        <dbReference type="EMBL" id="OWF37057.1"/>
    </source>
</evidence>
<feature type="domain" description="EF-hand" evidence="3">
    <location>
        <begin position="80"/>
        <end position="115"/>
    </location>
</feature>
<dbReference type="AlphaFoldDB" id="A0A210PKP5"/>
<gene>
    <name evidence="4" type="ORF">KP79_PYT09747</name>
</gene>
<dbReference type="GO" id="GO:0016460">
    <property type="term" value="C:myosin II complex"/>
    <property type="evidence" value="ECO:0007669"/>
    <property type="project" value="TreeGrafter"/>
</dbReference>
<dbReference type="InterPro" id="IPR050230">
    <property type="entry name" value="CALM/Myosin/TropC-like"/>
</dbReference>
<keyword evidence="5" id="KW-1185">Reference proteome</keyword>
<feature type="domain" description="EF-hand" evidence="3">
    <location>
        <begin position="7"/>
        <end position="42"/>
    </location>
</feature>
<sequence length="148" mass="17009">MEHLSQEQIDEFKEAFKIFDRDGDGTVDVVELGTVMKSLGQEPTEQEIRDMINEVDNDQSGSIEFPEFLQLMSKKMNDTDTEQEIKDAFKVFDSNARGYITAIELKDIMTTLGEKLTDEETDEMIQYSHADLEGHINYVEFVRLMTAP</sequence>
<dbReference type="PROSITE" id="PS50222">
    <property type="entry name" value="EF_HAND_2"/>
    <property type="match status" value="3"/>
</dbReference>
<protein>
    <submittedName>
        <fullName evidence="4">Calmodulin, striated muscle</fullName>
    </submittedName>
</protein>
<keyword evidence="2" id="KW-0106">Calcium</keyword>
<evidence type="ECO:0000256" key="1">
    <source>
        <dbReference type="ARBA" id="ARBA00022737"/>
    </source>
</evidence>
<dbReference type="FunFam" id="1.10.238.10:FF:000527">
    <property type="entry name" value="Calmodulin-3"/>
    <property type="match status" value="1"/>
</dbReference>
<dbReference type="OrthoDB" id="26525at2759"/>
<dbReference type="InterPro" id="IPR018247">
    <property type="entry name" value="EF_Hand_1_Ca_BS"/>
</dbReference>
<dbReference type="SUPFAM" id="SSF47473">
    <property type="entry name" value="EF-hand"/>
    <property type="match status" value="1"/>
</dbReference>
<accession>A0A210PKP5</accession>
<dbReference type="PANTHER" id="PTHR23048:SF0">
    <property type="entry name" value="CALMODULIN LIKE 3"/>
    <property type="match status" value="1"/>
</dbReference>
<dbReference type="Pfam" id="PF13499">
    <property type="entry name" value="EF-hand_7"/>
    <property type="match status" value="2"/>
</dbReference>
<evidence type="ECO:0000259" key="3">
    <source>
        <dbReference type="PROSITE" id="PS50222"/>
    </source>
</evidence>
<name>A0A210PKP5_MIZYE</name>
<comment type="caution">
    <text evidence="4">The sequence shown here is derived from an EMBL/GenBank/DDBJ whole genome shotgun (WGS) entry which is preliminary data.</text>
</comment>